<protein>
    <submittedName>
        <fullName evidence="1">Uncharacterized protein</fullName>
    </submittedName>
</protein>
<organism evidence="1">
    <name type="scientific">marine sediment metagenome</name>
    <dbReference type="NCBI Taxonomy" id="412755"/>
    <lineage>
        <taxon>unclassified sequences</taxon>
        <taxon>metagenomes</taxon>
        <taxon>ecological metagenomes</taxon>
    </lineage>
</organism>
<reference evidence="1" key="1">
    <citation type="journal article" date="2015" name="Nature">
        <title>Complex archaea that bridge the gap between prokaryotes and eukaryotes.</title>
        <authorList>
            <person name="Spang A."/>
            <person name="Saw J.H."/>
            <person name="Jorgensen S.L."/>
            <person name="Zaremba-Niedzwiedzka K."/>
            <person name="Martijn J."/>
            <person name="Lind A.E."/>
            <person name="van Eijk R."/>
            <person name="Schleper C."/>
            <person name="Guy L."/>
            <person name="Ettema T.J."/>
        </authorList>
    </citation>
    <scope>NUCLEOTIDE SEQUENCE</scope>
</reference>
<proteinExistence type="predicted"/>
<comment type="caution">
    <text evidence="1">The sequence shown here is derived from an EMBL/GenBank/DDBJ whole genome shotgun (WGS) entry which is preliminary data.</text>
</comment>
<evidence type="ECO:0000313" key="1">
    <source>
        <dbReference type="EMBL" id="KKM19331.1"/>
    </source>
</evidence>
<gene>
    <name evidence="1" type="ORF">LCGC14_1656770</name>
</gene>
<dbReference type="EMBL" id="LAZR01014014">
    <property type="protein sequence ID" value="KKM19331.1"/>
    <property type="molecule type" value="Genomic_DNA"/>
</dbReference>
<accession>A0A0F9HV94</accession>
<dbReference type="AlphaFoldDB" id="A0A0F9HV94"/>
<name>A0A0F9HV94_9ZZZZ</name>
<sequence>MSKLTEDEIKRLETVASHEEWNAMCLDIKKARDGGYSSDWYEKVIKPGGYLNQFQKRVGDEVGSGITFRTVRDG</sequence>